<name>A0A0P7B4H2_9HYPO</name>
<proteinExistence type="predicted"/>
<dbReference type="OrthoDB" id="5397682at2759"/>
<feature type="region of interest" description="Disordered" evidence="1">
    <location>
        <begin position="629"/>
        <end position="658"/>
    </location>
</feature>
<dbReference type="Proteomes" id="UP000050424">
    <property type="component" value="Unassembled WGS sequence"/>
</dbReference>
<comment type="caution">
    <text evidence="3">The sequence shown here is derived from an EMBL/GenBank/DDBJ whole genome shotgun (WGS) entry which is preliminary data.</text>
</comment>
<feature type="transmembrane region" description="Helical" evidence="2">
    <location>
        <begin position="44"/>
        <end position="62"/>
    </location>
</feature>
<dbReference type="EMBL" id="LKCW01000303">
    <property type="protein sequence ID" value="KPM34763.1"/>
    <property type="molecule type" value="Genomic_DNA"/>
</dbReference>
<dbReference type="PANTHER" id="PTHR33604">
    <property type="entry name" value="OSJNBA0004B13.7 PROTEIN"/>
    <property type="match status" value="1"/>
</dbReference>
<keyword evidence="4" id="KW-1185">Reference proteome</keyword>
<evidence type="ECO:0000313" key="4">
    <source>
        <dbReference type="Proteomes" id="UP000050424"/>
    </source>
</evidence>
<gene>
    <name evidence="3" type="ORF">AK830_g11812</name>
</gene>
<dbReference type="STRING" id="78410.A0A0P7B4H2"/>
<evidence type="ECO:0000256" key="2">
    <source>
        <dbReference type="SAM" id="Phobius"/>
    </source>
</evidence>
<evidence type="ECO:0008006" key="5">
    <source>
        <dbReference type="Google" id="ProtNLM"/>
    </source>
</evidence>
<dbReference type="PANTHER" id="PTHR33604:SF3">
    <property type="entry name" value="OSJNBA0004B13.7 PROTEIN"/>
    <property type="match status" value="1"/>
</dbReference>
<accession>A0A0P7B4H2</accession>
<protein>
    <recommendedName>
        <fullName evidence="5">Glycosyltransferase 2</fullName>
    </recommendedName>
</protein>
<feature type="region of interest" description="Disordered" evidence="1">
    <location>
        <begin position="543"/>
        <end position="568"/>
    </location>
</feature>
<feature type="region of interest" description="Disordered" evidence="1">
    <location>
        <begin position="67"/>
        <end position="122"/>
    </location>
</feature>
<feature type="region of interest" description="Disordered" evidence="1">
    <location>
        <begin position="1"/>
        <end position="23"/>
    </location>
</feature>
<feature type="compositionally biased region" description="Polar residues" evidence="1">
    <location>
        <begin position="77"/>
        <end position="92"/>
    </location>
</feature>
<dbReference type="AlphaFoldDB" id="A0A0P7B4H2"/>
<keyword evidence="2" id="KW-0472">Membrane</keyword>
<keyword evidence="2" id="KW-0812">Transmembrane</keyword>
<sequence length="658" mass="73817">MARLWPGDEEMAKKDDDLGAPGHPRLAAQWQATRAPRRRAAARLVAYTVFFVLFVFALYRLIPSSPTDPADRPAEKGSSSGFNTPRKQQNTPEQDRTYSGPINFPDLGKTLRSLSGTGGGSERNRNVLFATASLRSASTLLPMACQMAAHDINYVHFALASRSPISMKELLELNGIDDSCKLFLHDARPDSPTTSTETRMRLVSARALLERAEHMNNYMHPQAVIIDSTDAEEDYFRTAFRDQIRSTKSALIELPDKPGARLKWITKLDASALSAWNRVDFDILIQAPAAGSGNLQRLLTSLERADMSAVTAPHLTVELPYEVEKPLEKVFTNFKWPSSAYNQLPHVNMLSLRHRIPRSRMTAEESSTRFLESFWPIKPRDSHVLVLAPHAEVSPQFFHYVKFTLLHTLYSSTSVLGDWSDNIMGISFKSPTTHLDATTPFIFPDKDTPAQPASPFLWEAPSSDATLFLGEKWVELHSYVSQLLAAQDSREDTPAILAKKDVSKEYPAWLEFALQLSRLRGYLTLYPSQETANVIMGSHSDLGNTPEEYIGDDDVTKGDENDRADRTTSTFDPASQVDMLTTLPQGGDTIALKDLPLLSWEGRLMTLDKLHKAAYQRARQFRQEVGQCKVPEEEEEEERPRADKTANDLFCTNKKKDT</sequence>
<organism evidence="3 4">
    <name type="scientific">Neonectria ditissima</name>
    <dbReference type="NCBI Taxonomy" id="78410"/>
    <lineage>
        <taxon>Eukaryota</taxon>
        <taxon>Fungi</taxon>
        <taxon>Dikarya</taxon>
        <taxon>Ascomycota</taxon>
        <taxon>Pezizomycotina</taxon>
        <taxon>Sordariomycetes</taxon>
        <taxon>Hypocreomycetidae</taxon>
        <taxon>Hypocreales</taxon>
        <taxon>Nectriaceae</taxon>
        <taxon>Neonectria</taxon>
    </lineage>
</organism>
<evidence type="ECO:0000313" key="3">
    <source>
        <dbReference type="EMBL" id="KPM34763.1"/>
    </source>
</evidence>
<reference evidence="3 4" key="1">
    <citation type="submission" date="2015-09" db="EMBL/GenBank/DDBJ databases">
        <title>Draft genome of a European isolate of the apple canker pathogen Neonectria ditissima.</title>
        <authorList>
            <person name="Gomez-Cortecero A."/>
            <person name="Harrison R.J."/>
            <person name="Armitage A.D."/>
        </authorList>
    </citation>
    <scope>NUCLEOTIDE SEQUENCE [LARGE SCALE GENOMIC DNA]</scope>
    <source>
        <strain evidence="3 4">R09/05</strain>
    </source>
</reference>
<keyword evidence="2" id="KW-1133">Transmembrane helix</keyword>
<feature type="compositionally biased region" description="Basic and acidic residues" evidence="1">
    <location>
        <begin position="554"/>
        <end position="566"/>
    </location>
</feature>
<evidence type="ECO:0000256" key="1">
    <source>
        <dbReference type="SAM" id="MobiDB-lite"/>
    </source>
</evidence>